<dbReference type="InterPro" id="IPR027065">
    <property type="entry name" value="Lon_Prtase"/>
</dbReference>
<evidence type="ECO:0000259" key="2">
    <source>
        <dbReference type="Pfam" id="PF05362"/>
    </source>
</evidence>
<dbReference type="SUPFAM" id="SSF50156">
    <property type="entry name" value="PDZ domain-like"/>
    <property type="match status" value="1"/>
</dbReference>
<dbReference type="InterPro" id="IPR036034">
    <property type="entry name" value="PDZ_sf"/>
</dbReference>
<dbReference type="EMBL" id="JAEDXU010000005">
    <property type="protein sequence ID" value="MBP1046750.1"/>
    <property type="molecule type" value="Genomic_DNA"/>
</dbReference>
<gene>
    <name evidence="3" type="ORF">I6N96_10780</name>
</gene>
<keyword evidence="4" id="KW-1185">Reference proteome</keyword>
<keyword evidence="1" id="KW-0472">Membrane</keyword>
<name>A0ABS4CL32_9ENTE</name>
<dbReference type="Pfam" id="PF05362">
    <property type="entry name" value="Lon_C"/>
    <property type="match status" value="1"/>
</dbReference>
<dbReference type="Proteomes" id="UP000673375">
    <property type="component" value="Unassembled WGS sequence"/>
</dbReference>
<dbReference type="Gene3D" id="3.30.230.10">
    <property type="match status" value="1"/>
</dbReference>
<feature type="transmembrane region" description="Helical" evidence="1">
    <location>
        <begin position="7"/>
        <end position="24"/>
    </location>
</feature>
<keyword evidence="1" id="KW-0812">Transmembrane</keyword>
<dbReference type="RefSeq" id="WP_209557550.1">
    <property type="nucleotide sequence ID" value="NZ_JAEDXU010000005.1"/>
</dbReference>
<dbReference type="PANTHER" id="PTHR10046">
    <property type="entry name" value="ATP DEPENDENT LON PROTEASE FAMILY MEMBER"/>
    <property type="match status" value="1"/>
</dbReference>
<evidence type="ECO:0000313" key="4">
    <source>
        <dbReference type="Proteomes" id="UP000673375"/>
    </source>
</evidence>
<evidence type="ECO:0000313" key="3">
    <source>
        <dbReference type="EMBL" id="MBP1046750.1"/>
    </source>
</evidence>
<dbReference type="InterPro" id="IPR014721">
    <property type="entry name" value="Ribsml_uS5_D2-typ_fold_subgr"/>
</dbReference>
<feature type="domain" description="Lon proteolytic" evidence="2">
    <location>
        <begin position="224"/>
        <end position="327"/>
    </location>
</feature>
<proteinExistence type="predicted"/>
<keyword evidence="1" id="KW-1133">Transmembrane helix</keyword>
<evidence type="ECO:0000256" key="1">
    <source>
        <dbReference type="SAM" id="Phobius"/>
    </source>
</evidence>
<protein>
    <recommendedName>
        <fullName evidence="2">Lon proteolytic domain-containing protein</fullName>
    </recommendedName>
</protein>
<comment type="caution">
    <text evidence="3">The sequence shown here is derived from an EMBL/GenBank/DDBJ whole genome shotgun (WGS) entry which is preliminary data.</text>
</comment>
<dbReference type="InterPro" id="IPR008269">
    <property type="entry name" value="Lon_proteolytic"/>
</dbReference>
<dbReference type="SUPFAM" id="SSF54211">
    <property type="entry name" value="Ribosomal protein S5 domain 2-like"/>
    <property type="match status" value="1"/>
</dbReference>
<accession>A0ABS4CL32</accession>
<dbReference type="InterPro" id="IPR020568">
    <property type="entry name" value="Ribosomal_Su5_D2-typ_SF"/>
</dbReference>
<reference evidence="3 4" key="1">
    <citation type="submission" date="2020-12" db="EMBL/GenBank/DDBJ databases">
        <title>Vagococcus allomyrinae sp. nov. and Enterococcus lavae sp. nov., isolated from the larvae of Allomyrina dichotoma.</title>
        <authorList>
            <person name="Lee S.D."/>
        </authorList>
    </citation>
    <scope>NUCLEOTIDE SEQUENCE [LARGE SCALE GENOMIC DNA]</scope>
    <source>
        <strain evidence="3 4">BWM-S5</strain>
    </source>
</reference>
<sequence>MRVHKKFLVMLIIGLTAIYFVFFFKIPNRYILKPGPLGDAVQMVSVKHESEEINGKIYVTTVSRRPATLASYLAALASYYSDVKTDYTNQGIMGKDNRDIQQAFMANSRQAAIVEAYRAAKIENELTIKGVRIMAVNRDVSNLDELRVNDILTAVNEEPVTQEMLSTLTDTLKANTTSLTVIRNGETQDLSIDKISFDGYLLNGVLAIEEKTPTVTIDSKGFGGPSGGAMLTLSIYQQITGQDLLNGRTIAGTGTIESAGGVGQVGGISQKVAAAHSAGAELFFVPDLAELDLTTTSNYAEAVRTRDFLQSDMEIIPVNNIQDIIRYLETTI</sequence>
<organism evidence="3 4">
    <name type="scientific">Enterococcus larvae</name>
    <dbReference type="NCBI Taxonomy" id="2794352"/>
    <lineage>
        <taxon>Bacteria</taxon>
        <taxon>Bacillati</taxon>
        <taxon>Bacillota</taxon>
        <taxon>Bacilli</taxon>
        <taxon>Lactobacillales</taxon>
        <taxon>Enterococcaceae</taxon>
        <taxon>Enterococcus</taxon>
    </lineage>
</organism>